<name>A0A831W4H4_9GAMM</name>
<accession>A0A831W4H4</accession>
<evidence type="ECO:0008006" key="3">
    <source>
        <dbReference type="Google" id="ProtNLM"/>
    </source>
</evidence>
<proteinExistence type="predicted"/>
<keyword evidence="1" id="KW-0732">Signal</keyword>
<comment type="caution">
    <text evidence="2">The sequence shown here is derived from an EMBL/GenBank/DDBJ whole genome shotgun (WGS) entry which is preliminary data.</text>
</comment>
<evidence type="ECO:0000256" key="1">
    <source>
        <dbReference type="SAM" id="SignalP"/>
    </source>
</evidence>
<dbReference type="PROSITE" id="PS51257">
    <property type="entry name" value="PROKAR_LIPOPROTEIN"/>
    <property type="match status" value="1"/>
</dbReference>
<gene>
    <name evidence="2" type="ORF">ENI96_03865</name>
</gene>
<evidence type="ECO:0000313" key="2">
    <source>
        <dbReference type="EMBL" id="HEB95553.1"/>
    </source>
</evidence>
<dbReference type="EMBL" id="DRKP01000048">
    <property type="protein sequence ID" value="HEB95553.1"/>
    <property type="molecule type" value="Genomic_DNA"/>
</dbReference>
<dbReference type="AlphaFoldDB" id="A0A831W4H4"/>
<feature type="signal peptide" evidence="1">
    <location>
        <begin position="1"/>
        <end position="20"/>
    </location>
</feature>
<reference evidence="2" key="1">
    <citation type="journal article" date="2020" name="mSystems">
        <title>Genome- and Community-Level Interaction Insights into Carbon Utilization and Element Cycling Functions of Hydrothermarchaeota in Hydrothermal Sediment.</title>
        <authorList>
            <person name="Zhou Z."/>
            <person name="Liu Y."/>
            <person name="Xu W."/>
            <person name="Pan J."/>
            <person name="Luo Z.H."/>
            <person name="Li M."/>
        </authorList>
    </citation>
    <scope>NUCLEOTIDE SEQUENCE [LARGE SCALE GENOMIC DNA]</scope>
    <source>
        <strain evidence="2">HyVt-443</strain>
    </source>
</reference>
<organism evidence="2">
    <name type="scientific">Sedimenticola thiotaurini</name>
    <dbReference type="NCBI Taxonomy" id="1543721"/>
    <lineage>
        <taxon>Bacteria</taxon>
        <taxon>Pseudomonadati</taxon>
        <taxon>Pseudomonadota</taxon>
        <taxon>Gammaproteobacteria</taxon>
        <taxon>Chromatiales</taxon>
        <taxon>Sedimenticolaceae</taxon>
        <taxon>Sedimenticola</taxon>
    </lineage>
</organism>
<protein>
    <recommendedName>
        <fullName evidence="3">Lipoprotein</fullName>
    </recommendedName>
</protein>
<feature type="chain" id="PRO_5032702168" description="Lipoprotein" evidence="1">
    <location>
        <begin position="21"/>
        <end position="116"/>
    </location>
</feature>
<dbReference type="Proteomes" id="UP000886251">
    <property type="component" value="Unassembled WGS sequence"/>
</dbReference>
<sequence>MRIRSAAFLTLTLSVPLLLAGCSGHPGAGTWQFPQGAEYRRLVVQFDGRAEFFRPGREQPAQRCFWAGDSARSIVLQCQDAERADIEREYRLKVNAAGDAELMLGQRLVAQLRRQS</sequence>